<organism evidence="5 6">
    <name type="scientific">Paenibacillus ginsengarvi</name>
    <dbReference type="NCBI Taxonomy" id="400777"/>
    <lineage>
        <taxon>Bacteria</taxon>
        <taxon>Bacillati</taxon>
        <taxon>Bacillota</taxon>
        <taxon>Bacilli</taxon>
        <taxon>Bacillales</taxon>
        <taxon>Paenibacillaceae</taxon>
        <taxon>Paenibacillus</taxon>
    </lineage>
</organism>
<evidence type="ECO:0000256" key="1">
    <source>
        <dbReference type="ARBA" id="ARBA00022630"/>
    </source>
</evidence>
<accession>A0A3B0CSF8</accession>
<proteinExistence type="predicted"/>
<dbReference type="NCBIfam" id="TIGR03567">
    <property type="entry name" value="FMN_reduc_SsuE"/>
    <property type="match status" value="1"/>
</dbReference>
<dbReference type="AlphaFoldDB" id="A0A3B0CSF8"/>
<dbReference type="SUPFAM" id="SSF52218">
    <property type="entry name" value="Flavoproteins"/>
    <property type="match status" value="1"/>
</dbReference>
<dbReference type="GO" id="GO:0052873">
    <property type="term" value="F:FMN reductase (NADPH) activity"/>
    <property type="evidence" value="ECO:0007669"/>
    <property type="project" value="UniProtKB-EC"/>
</dbReference>
<dbReference type="PANTHER" id="PTHR43408:SF1">
    <property type="entry name" value="FMN REDUCTASE (NADPH)"/>
    <property type="match status" value="1"/>
</dbReference>
<dbReference type="InterPro" id="IPR051814">
    <property type="entry name" value="NAD(P)H-dep_FMN_reductase"/>
</dbReference>
<keyword evidence="1" id="KW-0285">Flavoprotein</keyword>
<dbReference type="InterPro" id="IPR005025">
    <property type="entry name" value="FMN_Rdtase-like_dom"/>
</dbReference>
<dbReference type="GO" id="GO:0046306">
    <property type="term" value="P:alkanesulfonate catabolic process"/>
    <property type="evidence" value="ECO:0007669"/>
    <property type="project" value="InterPro"/>
</dbReference>
<reference evidence="5 6" key="1">
    <citation type="journal article" date="2007" name="Int. J. Syst. Evol. Microbiol.">
        <title>Paenibacillus ginsengarvi sp. nov., isolated from soil from ginseng cultivation.</title>
        <authorList>
            <person name="Yoon M.H."/>
            <person name="Ten L.N."/>
            <person name="Im W.T."/>
        </authorList>
    </citation>
    <scope>NUCLEOTIDE SEQUENCE [LARGE SCALE GENOMIC DNA]</scope>
    <source>
        <strain evidence="5 6">KCTC 13059</strain>
    </source>
</reference>
<protein>
    <submittedName>
        <fullName evidence="5">FMN reductase (NADPH)</fullName>
        <ecNumber evidence="5">1.5.1.38</ecNumber>
    </submittedName>
</protein>
<gene>
    <name evidence="5" type="primary">ssuE</name>
    <name evidence="5" type="ORF">D7M11_04410</name>
</gene>
<feature type="domain" description="NADPH-dependent FMN reductase-like" evidence="4">
    <location>
        <begin position="4"/>
        <end position="144"/>
    </location>
</feature>
<evidence type="ECO:0000313" key="6">
    <source>
        <dbReference type="Proteomes" id="UP000282311"/>
    </source>
</evidence>
<evidence type="ECO:0000259" key="4">
    <source>
        <dbReference type="Pfam" id="PF03358"/>
    </source>
</evidence>
<dbReference type="EMBL" id="RBAH01000002">
    <property type="protein sequence ID" value="RKN86259.1"/>
    <property type="molecule type" value="Genomic_DNA"/>
</dbReference>
<dbReference type="Proteomes" id="UP000282311">
    <property type="component" value="Unassembled WGS sequence"/>
</dbReference>
<dbReference type="EC" id="1.5.1.38" evidence="5"/>
<sequence>MAIITIISGSPSRQSRLYGLISAAERQLREAQHEVTVIQVTDLPASDLLLGNFNSERIKEALAHVAASDAVIVASPVYKASFSGILKTFLDLIPEKGLDGKQLLPLFIGGTPAHLLVIDYALKPVLSALGGRRFQQGVYAVDQSVKRLEDGGFELDANTAERLARAVDGLQEDLG</sequence>
<evidence type="ECO:0000313" key="5">
    <source>
        <dbReference type="EMBL" id="RKN86259.1"/>
    </source>
</evidence>
<evidence type="ECO:0000256" key="3">
    <source>
        <dbReference type="ARBA" id="ARBA00023002"/>
    </source>
</evidence>
<dbReference type="Gene3D" id="3.40.50.360">
    <property type="match status" value="1"/>
</dbReference>
<keyword evidence="3 5" id="KW-0560">Oxidoreductase</keyword>
<dbReference type="Pfam" id="PF03358">
    <property type="entry name" value="FMN_red"/>
    <property type="match status" value="1"/>
</dbReference>
<name>A0A3B0CSF8_9BACL</name>
<dbReference type="RefSeq" id="WP_120745950.1">
    <property type="nucleotide sequence ID" value="NZ_RBAH01000002.1"/>
</dbReference>
<dbReference type="PANTHER" id="PTHR43408">
    <property type="entry name" value="FMN REDUCTASE (NADPH)"/>
    <property type="match status" value="1"/>
</dbReference>
<keyword evidence="6" id="KW-1185">Reference proteome</keyword>
<keyword evidence="2" id="KW-0288">FMN</keyword>
<evidence type="ECO:0000256" key="2">
    <source>
        <dbReference type="ARBA" id="ARBA00022643"/>
    </source>
</evidence>
<dbReference type="InterPro" id="IPR029039">
    <property type="entry name" value="Flavoprotein-like_sf"/>
</dbReference>
<comment type="caution">
    <text evidence="5">The sequence shown here is derived from an EMBL/GenBank/DDBJ whole genome shotgun (WGS) entry which is preliminary data.</text>
</comment>
<dbReference type="OrthoDB" id="1643408at2"/>
<dbReference type="InterPro" id="IPR020048">
    <property type="entry name" value="NADPH-dep_FMN_reduc_SsuE"/>
</dbReference>